<proteinExistence type="predicted"/>
<dbReference type="Pfam" id="PF04844">
    <property type="entry name" value="Ovate"/>
    <property type="match status" value="1"/>
</dbReference>
<sequence>MEIFTLRRKRKKKKKSTKTLPNPTTTTTTTTNPSTRRCRALCCGSRPSVSSSSSSSSSSDSDRALASLAHGVVQARLERLIDEAAAPERGGGRRCVVLIAMDKASYDPRGDFRRSMWEVITAKGMMGEPRELRSLLNCYIAMNARELRRDILEAFHEVCSALFLRSR</sequence>
<evidence type="ECO:0000313" key="12">
    <source>
        <dbReference type="RefSeq" id="XP_020110289.1"/>
    </source>
</evidence>
<accession>A0A199UVD0</accession>
<feature type="compositionally biased region" description="Low complexity" evidence="7">
    <location>
        <begin position="18"/>
        <end position="35"/>
    </location>
</feature>
<evidence type="ECO:0000256" key="4">
    <source>
        <dbReference type="ARBA" id="ARBA00023163"/>
    </source>
</evidence>
<dbReference type="GO" id="GO:0005634">
    <property type="term" value="C:nucleus"/>
    <property type="evidence" value="ECO:0007669"/>
    <property type="project" value="UniProtKB-SubCell"/>
</dbReference>
<dbReference type="Proteomes" id="UP000515123">
    <property type="component" value="Linkage group 20"/>
</dbReference>
<dbReference type="PROSITE" id="PS51754">
    <property type="entry name" value="OVATE"/>
    <property type="match status" value="1"/>
</dbReference>
<evidence type="ECO:0000256" key="2">
    <source>
        <dbReference type="ARBA" id="ARBA00022491"/>
    </source>
</evidence>
<evidence type="ECO:0000256" key="6">
    <source>
        <dbReference type="RuleBase" id="RU367028"/>
    </source>
</evidence>
<feature type="compositionally biased region" description="Basic residues" evidence="7">
    <location>
        <begin position="1"/>
        <end position="17"/>
    </location>
</feature>
<dbReference type="PANTHER" id="PTHR33057">
    <property type="entry name" value="TRANSCRIPTION REPRESSOR OFP7-RELATED"/>
    <property type="match status" value="1"/>
</dbReference>
<evidence type="ECO:0000313" key="11">
    <source>
        <dbReference type="Proteomes" id="UP000515123"/>
    </source>
</evidence>
<keyword evidence="2 6" id="KW-0678">Repressor</keyword>
<name>A0A199UVD0_ANACO</name>
<dbReference type="InterPro" id="IPR006458">
    <property type="entry name" value="Ovate_C"/>
</dbReference>
<dbReference type="STRING" id="4615.A0A199UVD0"/>
<evidence type="ECO:0000256" key="1">
    <source>
        <dbReference type="ARBA" id="ARBA00004123"/>
    </source>
</evidence>
<comment type="function">
    <text evidence="6">Transcriptional repressor that regulates multiple aspects of plant growth and development.</text>
</comment>
<keyword evidence="5 6" id="KW-0539">Nucleus</keyword>
<gene>
    <name evidence="12" type="primary">LOC109725494</name>
    <name evidence="9" type="ORF">ACMD2_15000</name>
</gene>
<reference evidence="12" key="2">
    <citation type="submission" date="2025-04" db="UniProtKB">
        <authorList>
            <consortium name="RefSeq"/>
        </authorList>
    </citation>
    <scope>IDENTIFICATION</scope>
    <source>
        <tissue evidence="12">Leaf</tissue>
    </source>
</reference>
<dbReference type="RefSeq" id="XP_020110289.1">
    <property type="nucleotide sequence ID" value="XM_020254700.1"/>
</dbReference>
<dbReference type="Proteomes" id="UP000092600">
    <property type="component" value="Unassembled WGS sequence"/>
</dbReference>
<comment type="subcellular location">
    <subcellularLocation>
        <location evidence="1 6">Nucleus</location>
    </subcellularLocation>
</comment>
<keyword evidence="11" id="KW-1185">Reference proteome</keyword>
<evidence type="ECO:0000256" key="3">
    <source>
        <dbReference type="ARBA" id="ARBA00023015"/>
    </source>
</evidence>
<dbReference type="Gramene" id="Aco014779.1.mrna1">
    <property type="protein sequence ID" value="Aco014779.1.mrna1.cds1"/>
    <property type="gene ID" value="Aco014779.1.path1"/>
</dbReference>
<evidence type="ECO:0000256" key="7">
    <source>
        <dbReference type="SAM" id="MobiDB-lite"/>
    </source>
</evidence>
<dbReference type="AlphaFoldDB" id="A0A199UVD0"/>
<dbReference type="PANTHER" id="PTHR33057:SF114">
    <property type="entry name" value="TRANSCRIPTION REPRESSOR-RELATED"/>
    <property type="match status" value="1"/>
</dbReference>
<dbReference type="NCBIfam" id="TIGR01568">
    <property type="entry name" value="A_thal_3678"/>
    <property type="match status" value="1"/>
</dbReference>
<evidence type="ECO:0000313" key="9">
    <source>
        <dbReference type="EMBL" id="OAY68596.1"/>
    </source>
</evidence>
<evidence type="ECO:0000313" key="10">
    <source>
        <dbReference type="Proteomes" id="UP000092600"/>
    </source>
</evidence>
<dbReference type="GO" id="GO:0045892">
    <property type="term" value="P:negative regulation of DNA-templated transcription"/>
    <property type="evidence" value="ECO:0007669"/>
    <property type="project" value="UniProtKB-UniRule"/>
</dbReference>
<evidence type="ECO:0000259" key="8">
    <source>
        <dbReference type="PROSITE" id="PS51754"/>
    </source>
</evidence>
<dbReference type="GeneID" id="109725494"/>
<keyword evidence="3 6" id="KW-0805">Transcription regulation</keyword>
<evidence type="ECO:0000256" key="5">
    <source>
        <dbReference type="ARBA" id="ARBA00023242"/>
    </source>
</evidence>
<organism evidence="9 10">
    <name type="scientific">Ananas comosus</name>
    <name type="common">Pineapple</name>
    <name type="synonym">Ananas ananas</name>
    <dbReference type="NCBI Taxonomy" id="4615"/>
    <lineage>
        <taxon>Eukaryota</taxon>
        <taxon>Viridiplantae</taxon>
        <taxon>Streptophyta</taxon>
        <taxon>Embryophyta</taxon>
        <taxon>Tracheophyta</taxon>
        <taxon>Spermatophyta</taxon>
        <taxon>Magnoliopsida</taxon>
        <taxon>Liliopsida</taxon>
        <taxon>Poales</taxon>
        <taxon>Bromeliaceae</taxon>
        <taxon>Bromelioideae</taxon>
        <taxon>Ananas</taxon>
    </lineage>
</organism>
<feature type="domain" description="OVATE" evidence="8">
    <location>
        <begin position="101"/>
        <end position="161"/>
    </location>
</feature>
<feature type="region of interest" description="Disordered" evidence="7">
    <location>
        <begin position="1"/>
        <end position="38"/>
    </location>
</feature>
<reference evidence="9 10" key="1">
    <citation type="journal article" date="2016" name="DNA Res.">
        <title>The draft genome of MD-2 pineapple using hybrid error correction of long reads.</title>
        <authorList>
            <person name="Redwan R.M."/>
            <person name="Saidin A."/>
            <person name="Kumar S.V."/>
        </authorList>
    </citation>
    <scope>NUCLEOTIDE SEQUENCE [LARGE SCALE GENOMIC DNA]</scope>
    <source>
        <strain evidence="10">cv. MD2</strain>
        <tissue evidence="9">Leaf</tissue>
    </source>
</reference>
<protein>
    <recommendedName>
        <fullName evidence="6">Transcription repressor</fullName>
    </recommendedName>
    <alternativeName>
        <fullName evidence="6">Ovate family protein</fullName>
    </alternativeName>
</protein>
<dbReference type="EMBL" id="LSRQ01004854">
    <property type="protein sequence ID" value="OAY68596.1"/>
    <property type="molecule type" value="Genomic_DNA"/>
</dbReference>
<keyword evidence="4 6" id="KW-0804">Transcription</keyword>
<dbReference type="InterPro" id="IPR038933">
    <property type="entry name" value="Ovate"/>
</dbReference>
<dbReference type="OrthoDB" id="1928390at2759"/>